<dbReference type="InterPro" id="IPR028053">
    <property type="entry name" value="Membr_insert_YidC_N"/>
</dbReference>
<dbReference type="NCBIfam" id="TIGR03593">
    <property type="entry name" value="yidC_nterm"/>
    <property type="match status" value="1"/>
</dbReference>
<keyword evidence="5 13" id="KW-1003">Cell membrane</keyword>
<dbReference type="NCBIfam" id="TIGR03592">
    <property type="entry name" value="yidC_oxa1_cterm"/>
    <property type="match status" value="1"/>
</dbReference>
<evidence type="ECO:0000256" key="8">
    <source>
        <dbReference type="ARBA" id="ARBA00022989"/>
    </source>
</evidence>
<evidence type="ECO:0000259" key="15">
    <source>
        <dbReference type="Pfam" id="PF02096"/>
    </source>
</evidence>
<evidence type="ECO:0000256" key="11">
    <source>
        <dbReference type="ARBA" id="ARBA00033245"/>
    </source>
</evidence>
<evidence type="ECO:0000256" key="2">
    <source>
        <dbReference type="ARBA" id="ARBA00010527"/>
    </source>
</evidence>
<name>A0A934RRE1_9BACT</name>
<feature type="region of interest" description="Disordered" evidence="14">
    <location>
        <begin position="42"/>
        <end position="78"/>
    </location>
</feature>
<sequence length="643" mass="72375">MDRKGIIGLLICGILFAAHLYYSSIERKDFLEKQAAKRELAEQRKKEAEANVPVPEGEAGEAATAAQEEAVTPDAPEEEFRLETEKVTFVFTNKGGGIKYAEFKDQDAVVVSSERKNLSEKDLANPGKVHLNRYGDTAVGALVKGGIDGHLGLTYLKTKESERSVTYGATTPDGLTVAKTWTLVESDKEAGQYLVDLKILLKNSNETGNVVLKSYGIHAGSAGPLYKGEEVRGTGFFVYDGGLRFEGTTWFGKGFFRGPRARYEKFVEDVEYAGVSNQFFATLVGKKKPTDATIWAKAPEFDLERNAGGGKKRFVSMAWSLPDEVLSPGEVEIISYEIFMGPKDNKIVRQLGEGRGDVMHYGMFSFISRPLNWLLNFYHDSLFSKISDKWAWGFAIILVTFTIRVIIWPLHNASTKTMKRMSKLQPMMAELKEKYPDDPQKVQTETMKLYKEYEINPVGGCLPMFAQIPIFFGFYSMLRSAVELRGAQFMWVDDLSLPDTVAELPFGLPFLGNPVPINLLPLLMMATMFIQMQLTPKTGDAMQRRIFMLMPFMFFFFCYNFASALALYWTAQNIFSIGQTWWMQRQPEVDLKKRKPGRKSFMEKMAEKAEEAQRMQKEGKRPGASNAQPTQKPKKPRGPKTGG</sequence>
<accession>A0A934RRE1</accession>
<dbReference type="EMBL" id="JAENIO010000025">
    <property type="protein sequence ID" value="MBK1834522.1"/>
    <property type="molecule type" value="Genomic_DNA"/>
</dbReference>
<dbReference type="CDD" id="cd20070">
    <property type="entry name" value="5TM_YidC_Alb3"/>
    <property type="match status" value="1"/>
</dbReference>
<evidence type="ECO:0000256" key="9">
    <source>
        <dbReference type="ARBA" id="ARBA00023136"/>
    </source>
</evidence>
<comment type="similarity">
    <text evidence="2 13">Belongs to the OXA1/ALB3/YidC family. Type 1 subfamily.</text>
</comment>
<dbReference type="InterPro" id="IPR038221">
    <property type="entry name" value="YidC_periplasmic_sf"/>
</dbReference>
<evidence type="ECO:0000256" key="13">
    <source>
        <dbReference type="HAMAP-Rule" id="MF_01810"/>
    </source>
</evidence>
<keyword evidence="10 13" id="KW-0143">Chaperone</keyword>
<dbReference type="GO" id="GO:0032977">
    <property type="term" value="F:membrane insertase activity"/>
    <property type="evidence" value="ECO:0007669"/>
    <property type="project" value="InterPro"/>
</dbReference>
<evidence type="ECO:0000313" key="17">
    <source>
        <dbReference type="EMBL" id="MBK1834522.1"/>
    </source>
</evidence>
<feature type="domain" description="Membrane insertase YidC/Oxa/ALB C-terminal" evidence="15">
    <location>
        <begin position="392"/>
        <end position="585"/>
    </location>
</feature>
<evidence type="ECO:0000256" key="10">
    <source>
        <dbReference type="ARBA" id="ARBA00023186"/>
    </source>
</evidence>
<keyword evidence="9 13" id="KW-0472">Membrane</keyword>
<dbReference type="GO" id="GO:0051205">
    <property type="term" value="P:protein insertion into membrane"/>
    <property type="evidence" value="ECO:0007669"/>
    <property type="project" value="TreeGrafter"/>
</dbReference>
<keyword evidence="6 13" id="KW-0812">Transmembrane</keyword>
<evidence type="ECO:0000256" key="7">
    <source>
        <dbReference type="ARBA" id="ARBA00022927"/>
    </source>
</evidence>
<feature type="transmembrane region" description="Helical" evidence="13">
    <location>
        <begin position="390"/>
        <end position="411"/>
    </location>
</feature>
<dbReference type="Proteomes" id="UP000604083">
    <property type="component" value="Unassembled WGS sequence"/>
</dbReference>
<reference evidence="17" key="1">
    <citation type="submission" date="2021-01" db="EMBL/GenBank/DDBJ databases">
        <title>Modified the classification status of verrucomicrobia.</title>
        <authorList>
            <person name="Feng X."/>
        </authorList>
    </citation>
    <scope>NUCLEOTIDE SEQUENCE</scope>
    <source>
        <strain evidence="17">KCTC 12986</strain>
    </source>
</reference>
<keyword evidence="8 13" id="KW-1133">Transmembrane helix</keyword>
<dbReference type="RefSeq" id="WP_200391952.1">
    <property type="nucleotide sequence ID" value="NZ_JAENIO010000025.1"/>
</dbReference>
<dbReference type="InterPro" id="IPR047196">
    <property type="entry name" value="YidC_ALB_C"/>
</dbReference>
<feature type="compositionally biased region" description="Low complexity" evidence="14">
    <location>
        <begin position="52"/>
        <end position="73"/>
    </location>
</feature>
<feature type="compositionally biased region" description="Basic residues" evidence="14">
    <location>
        <begin position="632"/>
        <end position="643"/>
    </location>
</feature>
<dbReference type="PRINTS" id="PR01900">
    <property type="entry name" value="YIDCPROTEIN"/>
</dbReference>
<dbReference type="GO" id="GO:0015031">
    <property type="term" value="P:protein transport"/>
    <property type="evidence" value="ECO:0007669"/>
    <property type="project" value="UniProtKB-KW"/>
</dbReference>
<evidence type="ECO:0000256" key="14">
    <source>
        <dbReference type="SAM" id="MobiDB-lite"/>
    </source>
</evidence>
<dbReference type="CDD" id="cd19961">
    <property type="entry name" value="EcYidC-like_peri"/>
    <property type="match status" value="1"/>
</dbReference>
<feature type="transmembrane region" description="Helical" evidence="13">
    <location>
        <begin position="6"/>
        <end position="23"/>
    </location>
</feature>
<evidence type="ECO:0000256" key="3">
    <source>
        <dbReference type="ARBA" id="ARBA00015325"/>
    </source>
</evidence>
<keyword evidence="7 13" id="KW-0653">Protein transport</keyword>
<dbReference type="GO" id="GO:0005886">
    <property type="term" value="C:plasma membrane"/>
    <property type="evidence" value="ECO:0007669"/>
    <property type="project" value="UniProtKB-SubCell"/>
</dbReference>
<comment type="caution">
    <text evidence="17">The sequence shown here is derived from an EMBL/GenBank/DDBJ whole genome shotgun (WGS) entry which is preliminary data.</text>
</comment>
<dbReference type="InterPro" id="IPR001708">
    <property type="entry name" value="YidC/ALB3/OXA1/COX18"/>
</dbReference>
<feature type="transmembrane region" description="Helical" evidence="13">
    <location>
        <begin position="546"/>
        <end position="569"/>
    </location>
</feature>
<feature type="transmembrane region" description="Helical" evidence="13">
    <location>
        <begin position="455"/>
        <end position="475"/>
    </location>
</feature>
<dbReference type="PANTHER" id="PTHR12428">
    <property type="entry name" value="OXA1"/>
    <property type="match status" value="1"/>
</dbReference>
<feature type="compositionally biased region" description="Basic and acidic residues" evidence="14">
    <location>
        <begin position="600"/>
        <end position="621"/>
    </location>
</feature>
<feature type="domain" description="Membrane insertase YidC N-terminal" evidence="16">
    <location>
        <begin position="82"/>
        <end position="374"/>
    </location>
</feature>
<comment type="subunit">
    <text evidence="13">Interacts with the Sec translocase complex via SecD. Specifically interacts with transmembrane segments of nascent integral membrane proteins during membrane integration.</text>
</comment>
<dbReference type="Gene3D" id="2.70.98.90">
    <property type="match status" value="1"/>
</dbReference>
<proteinExistence type="inferred from homology"/>
<dbReference type="PANTHER" id="PTHR12428:SF65">
    <property type="entry name" value="CYTOCHROME C OXIDASE ASSEMBLY PROTEIN COX18, MITOCHONDRIAL"/>
    <property type="match status" value="1"/>
</dbReference>
<keyword evidence="18" id="KW-1185">Reference proteome</keyword>
<keyword evidence="4 13" id="KW-0813">Transport</keyword>
<dbReference type="Pfam" id="PF14849">
    <property type="entry name" value="YidC_periplas"/>
    <property type="match status" value="1"/>
</dbReference>
<dbReference type="Pfam" id="PF02096">
    <property type="entry name" value="60KD_IMP"/>
    <property type="match status" value="1"/>
</dbReference>
<dbReference type="AlphaFoldDB" id="A0A934RRE1"/>
<feature type="region of interest" description="Disordered" evidence="14">
    <location>
        <begin position="592"/>
        <end position="643"/>
    </location>
</feature>
<dbReference type="PRINTS" id="PR00701">
    <property type="entry name" value="60KDINNERMP"/>
</dbReference>
<evidence type="ECO:0000256" key="1">
    <source>
        <dbReference type="ARBA" id="ARBA00004429"/>
    </source>
</evidence>
<comment type="function">
    <text evidence="13">Required for the insertion and/or proper folding and/or complex formation of integral membrane proteins into the membrane. Involved in integration of membrane proteins that insert both dependently and independently of the Sec translocase complex, as well as at least some lipoproteins. Aids folding of multispanning membrane proteins.</text>
</comment>
<evidence type="ECO:0000256" key="12">
    <source>
        <dbReference type="ARBA" id="ARBA00033342"/>
    </source>
</evidence>
<evidence type="ECO:0000256" key="5">
    <source>
        <dbReference type="ARBA" id="ARBA00022475"/>
    </source>
</evidence>
<organism evidence="17 18">
    <name type="scientific">Roseibacillus ishigakijimensis</name>
    <dbReference type="NCBI Taxonomy" id="454146"/>
    <lineage>
        <taxon>Bacteria</taxon>
        <taxon>Pseudomonadati</taxon>
        <taxon>Verrucomicrobiota</taxon>
        <taxon>Verrucomicrobiia</taxon>
        <taxon>Verrucomicrobiales</taxon>
        <taxon>Verrucomicrobiaceae</taxon>
        <taxon>Roseibacillus</taxon>
    </lineage>
</organism>
<evidence type="ECO:0000259" key="16">
    <source>
        <dbReference type="Pfam" id="PF14849"/>
    </source>
</evidence>
<dbReference type="HAMAP" id="MF_01810">
    <property type="entry name" value="YidC_type1"/>
    <property type="match status" value="1"/>
</dbReference>
<dbReference type="InterPro" id="IPR019998">
    <property type="entry name" value="Membr_insert_YidC"/>
</dbReference>
<dbReference type="InterPro" id="IPR028055">
    <property type="entry name" value="YidC/Oxa/ALB_C"/>
</dbReference>
<evidence type="ECO:0000313" key="18">
    <source>
        <dbReference type="Proteomes" id="UP000604083"/>
    </source>
</evidence>
<evidence type="ECO:0000256" key="4">
    <source>
        <dbReference type="ARBA" id="ARBA00022448"/>
    </source>
</evidence>
<evidence type="ECO:0000256" key="6">
    <source>
        <dbReference type="ARBA" id="ARBA00022692"/>
    </source>
</evidence>
<protein>
    <recommendedName>
        <fullName evidence="3 13">Membrane protein insertase YidC</fullName>
    </recommendedName>
    <alternativeName>
        <fullName evidence="12 13">Foldase YidC</fullName>
    </alternativeName>
    <alternativeName>
        <fullName evidence="13">Membrane protein YidC</fullName>
    </alternativeName>
    <alternativeName>
        <fullName evidence="11 13">membrane integrase YidC</fullName>
    </alternativeName>
</protein>
<gene>
    <name evidence="13 17" type="primary">yidC</name>
    <name evidence="17" type="ORF">JIN78_10660</name>
</gene>
<feature type="transmembrane region" description="Helical" evidence="13">
    <location>
        <begin position="515"/>
        <end position="534"/>
    </location>
</feature>
<comment type="subcellular location">
    <subcellularLocation>
        <location evidence="1">Cell inner membrane</location>
        <topology evidence="1">Multi-pass membrane protein</topology>
    </subcellularLocation>
    <subcellularLocation>
        <location evidence="13">Cell membrane</location>
        <topology evidence="13">Multi-pass membrane protein</topology>
    </subcellularLocation>
</comment>